<name>A0AA96GBL8_9BACT</name>
<dbReference type="CDD" id="cd00154">
    <property type="entry name" value="Rab"/>
    <property type="match status" value="1"/>
</dbReference>
<accession>A0AA96GBL8</accession>
<dbReference type="PRINTS" id="PR00449">
    <property type="entry name" value="RASTRNSFRMNG"/>
</dbReference>
<protein>
    <submittedName>
        <fullName evidence="3">GTP-binding protein</fullName>
    </submittedName>
</protein>
<organism evidence="3 4">
    <name type="scientific">Candidatus Nitrospira allomarina</name>
    <dbReference type="NCBI Taxonomy" id="3020900"/>
    <lineage>
        <taxon>Bacteria</taxon>
        <taxon>Pseudomonadati</taxon>
        <taxon>Nitrospirota</taxon>
        <taxon>Nitrospiria</taxon>
        <taxon>Nitrospirales</taxon>
        <taxon>Nitrospiraceae</taxon>
        <taxon>Nitrospira</taxon>
    </lineage>
</organism>
<dbReference type="RefSeq" id="WP_312644131.1">
    <property type="nucleotide sequence ID" value="NZ_CP116967.1"/>
</dbReference>
<dbReference type="GO" id="GO:0005525">
    <property type="term" value="F:GTP binding"/>
    <property type="evidence" value="ECO:0007669"/>
    <property type="project" value="UniProtKB-KW"/>
</dbReference>
<dbReference type="Gene3D" id="3.40.50.300">
    <property type="entry name" value="P-loop containing nucleotide triphosphate hydrolases"/>
    <property type="match status" value="1"/>
</dbReference>
<dbReference type="SUPFAM" id="SSF52540">
    <property type="entry name" value="P-loop containing nucleoside triphosphate hydrolases"/>
    <property type="match status" value="1"/>
</dbReference>
<dbReference type="KEGG" id="nall:PP769_01060"/>
<evidence type="ECO:0000256" key="1">
    <source>
        <dbReference type="ARBA" id="ARBA00022741"/>
    </source>
</evidence>
<dbReference type="InterPro" id="IPR027417">
    <property type="entry name" value="P-loop_NTPase"/>
</dbReference>
<keyword evidence="1" id="KW-0547">Nucleotide-binding</keyword>
<dbReference type="InterPro" id="IPR005225">
    <property type="entry name" value="Small_GTP-bd"/>
</dbReference>
<evidence type="ECO:0000256" key="2">
    <source>
        <dbReference type="ARBA" id="ARBA00023134"/>
    </source>
</evidence>
<keyword evidence="2" id="KW-0342">GTP-binding</keyword>
<dbReference type="Pfam" id="PF00071">
    <property type="entry name" value="Ras"/>
    <property type="match status" value="1"/>
</dbReference>
<dbReference type="PROSITE" id="PS51419">
    <property type="entry name" value="RAB"/>
    <property type="match status" value="1"/>
</dbReference>
<dbReference type="AlphaFoldDB" id="A0AA96GBL8"/>
<dbReference type="Proteomes" id="UP001302719">
    <property type="component" value="Chromosome"/>
</dbReference>
<dbReference type="PANTHER" id="PTHR47977">
    <property type="entry name" value="RAS-RELATED PROTEIN RAB"/>
    <property type="match status" value="1"/>
</dbReference>
<dbReference type="SMART" id="SM00175">
    <property type="entry name" value="RAB"/>
    <property type="match status" value="1"/>
</dbReference>
<dbReference type="EMBL" id="CP116967">
    <property type="protein sequence ID" value="WNM58382.1"/>
    <property type="molecule type" value="Genomic_DNA"/>
</dbReference>
<evidence type="ECO:0000313" key="3">
    <source>
        <dbReference type="EMBL" id="WNM58382.1"/>
    </source>
</evidence>
<dbReference type="InterPro" id="IPR050227">
    <property type="entry name" value="Rab"/>
</dbReference>
<dbReference type="InterPro" id="IPR001806">
    <property type="entry name" value="Small_GTPase"/>
</dbReference>
<reference evidence="3 4" key="1">
    <citation type="submission" date="2023-01" db="EMBL/GenBank/DDBJ databases">
        <title>Cultivation and genomic characterization of new, ubiquitous marine nitrite-oxidizing bacteria from the Nitrospirales.</title>
        <authorList>
            <person name="Mueller A.J."/>
            <person name="Daebeler A."/>
            <person name="Herbold C.W."/>
            <person name="Kirkegaard R.H."/>
            <person name="Daims H."/>
        </authorList>
    </citation>
    <scope>NUCLEOTIDE SEQUENCE [LARGE SCALE GENOMIC DNA]</scope>
    <source>
        <strain evidence="3 4">VA</strain>
    </source>
</reference>
<dbReference type="NCBIfam" id="TIGR00231">
    <property type="entry name" value="small_GTP"/>
    <property type="match status" value="1"/>
</dbReference>
<gene>
    <name evidence="3" type="ORF">PP769_01060</name>
</gene>
<keyword evidence="4" id="KW-1185">Reference proteome</keyword>
<proteinExistence type="predicted"/>
<dbReference type="SMART" id="SM00173">
    <property type="entry name" value="RAS"/>
    <property type="match status" value="1"/>
</dbReference>
<evidence type="ECO:0000313" key="4">
    <source>
        <dbReference type="Proteomes" id="UP001302719"/>
    </source>
</evidence>
<sequence>MIQKKICMLGGFAVGKTSLVKRLVSGIFSEKYLTTVGVKIDQKSLSVRGQDILLVLWDLYGDDDFQKVRASYLQGSSGYILVIDGTRQETVDVACRLHELALKTIGPVPFVLLLNKHDLVDEWVVECPMVSDLSGKACLVSMVSAKTGEGVEAAFSALSEAMLKS</sequence>
<dbReference type="GO" id="GO:0003924">
    <property type="term" value="F:GTPase activity"/>
    <property type="evidence" value="ECO:0007669"/>
    <property type="project" value="InterPro"/>
</dbReference>